<dbReference type="STRING" id="31234.E3LRB3"/>
<dbReference type="InterPro" id="IPR030456">
    <property type="entry name" value="TF_fork_head_CS_2"/>
</dbReference>
<dbReference type="InterPro" id="IPR018122">
    <property type="entry name" value="TF_fork_head_CS_1"/>
</dbReference>
<evidence type="ECO:0000256" key="2">
    <source>
        <dbReference type="ARBA" id="ARBA00022490"/>
    </source>
</evidence>
<dbReference type="InParanoid" id="E3LRB3"/>
<evidence type="ECO:0000256" key="5">
    <source>
        <dbReference type="ARBA" id="ARBA00023163"/>
    </source>
</evidence>
<evidence type="ECO:0000256" key="4">
    <source>
        <dbReference type="ARBA" id="ARBA00023125"/>
    </source>
</evidence>
<feature type="domain" description="Fork-head" evidence="12">
    <location>
        <begin position="70"/>
        <end position="165"/>
    </location>
</feature>
<organism evidence="14">
    <name type="scientific">Caenorhabditis remanei</name>
    <name type="common">Caenorhabditis vulgaris</name>
    <dbReference type="NCBI Taxonomy" id="31234"/>
    <lineage>
        <taxon>Eukaryota</taxon>
        <taxon>Metazoa</taxon>
        <taxon>Ecdysozoa</taxon>
        <taxon>Nematoda</taxon>
        <taxon>Chromadorea</taxon>
        <taxon>Rhabditida</taxon>
        <taxon>Rhabditina</taxon>
        <taxon>Rhabditomorpha</taxon>
        <taxon>Rhabditoidea</taxon>
        <taxon>Rhabditidae</taxon>
        <taxon>Peloderinae</taxon>
        <taxon>Caenorhabditis</taxon>
    </lineage>
</organism>
<evidence type="ECO:0000256" key="10">
    <source>
        <dbReference type="PROSITE-ProRule" id="PRU00089"/>
    </source>
</evidence>
<dbReference type="InterPro" id="IPR050211">
    <property type="entry name" value="FOX_domain-containing"/>
</dbReference>
<evidence type="ECO:0000256" key="8">
    <source>
        <dbReference type="ARBA" id="ARBA00071285"/>
    </source>
</evidence>
<feature type="region of interest" description="Disordered" evidence="11">
    <location>
        <begin position="335"/>
        <end position="362"/>
    </location>
</feature>
<dbReference type="InterPro" id="IPR036390">
    <property type="entry name" value="WH_DNA-bd_sf"/>
</dbReference>
<gene>
    <name evidence="13" type="primary">Cre-fkh-8</name>
    <name evidence="13" type="ORF">CRE_26317</name>
</gene>
<comment type="subcellular location">
    <subcellularLocation>
        <location evidence="1">Cytoplasm</location>
    </subcellularLocation>
    <subcellularLocation>
        <location evidence="10">Nucleus</location>
    </subcellularLocation>
</comment>
<evidence type="ECO:0000313" key="13">
    <source>
        <dbReference type="EMBL" id="EFP07389.1"/>
    </source>
</evidence>
<evidence type="ECO:0000256" key="9">
    <source>
        <dbReference type="ARBA" id="ARBA00077003"/>
    </source>
</evidence>
<dbReference type="GO" id="GO:0030154">
    <property type="term" value="P:cell differentiation"/>
    <property type="evidence" value="ECO:0007669"/>
    <property type="project" value="TreeGrafter"/>
</dbReference>
<keyword evidence="2" id="KW-0963">Cytoplasm</keyword>
<dbReference type="Gene3D" id="1.10.10.10">
    <property type="entry name" value="Winged helix-like DNA-binding domain superfamily/Winged helix DNA-binding domain"/>
    <property type="match status" value="1"/>
</dbReference>
<feature type="DNA-binding region" description="Fork-head" evidence="10">
    <location>
        <begin position="70"/>
        <end position="165"/>
    </location>
</feature>
<keyword evidence="5" id="KW-0804">Transcription</keyword>
<dbReference type="OMA" id="SLCQLNW"/>
<dbReference type="PROSITE" id="PS00657">
    <property type="entry name" value="FORK_HEAD_1"/>
    <property type="match status" value="1"/>
</dbReference>
<dbReference type="SMART" id="SM00339">
    <property type="entry name" value="FH"/>
    <property type="match status" value="1"/>
</dbReference>
<evidence type="ECO:0000256" key="3">
    <source>
        <dbReference type="ARBA" id="ARBA00023015"/>
    </source>
</evidence>
<dbReference type="SUPFAM" id="SSF46785">
    <property type="entry name" value="Winged helix' DNA-binding domain"/>
    <property type="match status" value="1"/>
</dbReference>
<dbReference type="Pfam" id="PF00250">
    <property type="entry name" value="Forkhead"/>
    <property type="match status" value="1"/>
</dbReference>
<dbReference type="eggNOG" id="KOG2294">
    <property type="taxonomic scope" value="Eukaryota"/>
</dbReference>
<feature type="compositionally biased region" description="Acidic residues" evidence="11">
    <location>
        <begin position="351"/>
        <end position="362"/>
    </location>
</feature>
<dbReference type="PROSITE" id="PS50039">
    <property type="entry name" value="FORK_HEAD_3"/>
    <property type="match status" value="1"/>
</dbReference>
<evidence type="ECO:0000256" key="6">
    <source>
        <dbReference type="ARBA" id="ARBA00023242"/>
    </source>
</evidence>
<dbReference type="PROSITE" id="PS00658">
    <property type="entry name" value="FORK_HEAD_2"/>
    <property type="match status" value="1"/>
</dbReference>
<dbReference type="GO" id="GO:0005737">
    <property type="term" value="C:cytoplasm"/>
    <property type="evidence" value="ECO:0007669"/>
    <property type="project" value="UniProtKB-SubCell"/>
</dbReference>
<evidence type="ECO:0000256" key="7">
    <source>
        <dbReference type="ARBA" id="ARBA00056779"/>
    </source>
</evidence>
<keyword evidence="6 10" id="KW-0539">Nucleus</keyword>
<keyword evidence="4 10" id="KW-0238">DNA-binding</keyword>
<dbReference type="PANTHER" id="PTHR11829">
    <property type="entry name" value="FORKHEAD BOX PROTEIN"/>
    <property type="match status" value="1"/>
</dbReference>
<keyword evidence="3" id="KW-0805">Transcription regulation</keyword>
<evidence type="ECO:0000259" key="12">
    <source>
        <dbReference type="PROSITE" id="PS50039"/>
    </source>
</evidence>
<dbReference type="InterPro" id="IPR036388">
    <property type="entry name" value="WH-like_DNA-bd_sf"/>
</dbReference>
<name>E3LRB3_CAERE</name>
<dbReference type="GO" id="GO:0000981">
    <property type="term" value="F:DNA-binding transcription factor activity, RNA polymerase II-specific"/>
    <property type="evidence" value="ECO:0007669"/>
    <property type="project" value="TreeGrafter"/>
</dbReference>
<dbReference type="GO" id="GO:0009653">
    <property type="term" value="P:anatomical structure morphogenesis"/>
    <property type="evidence" value="ECO:0007669"/>
    <property type="project" value="TreeGrafter"/>
</dbReference>
<dbReference type="CDD" id="cd00059">
    <property type="entry name" value="FH_FOX"/>
    <property type="match status" value="1"/>
</dbReference>
<keyword evidence="14" id="KW-1185">Reference proteome</keyword>
<evidence type="ECO:0000256" key="1">
    <source>
        <dbReference type="ARBA" id="ARBA00004496"/>
    </source>
</evidence>
<dbReference type="AlphaFoldDB" id="E3LRB3"/>
<sequence>MTELNSSLCQLNWLIAKGGIGNVQGTEASFIPEPVSKPVEVLPPQPVQPTQPTPVPEVTAKRRIYEGSDKPPYSYSQLIRFAIEDTVDKRCTLAEIYSYISHNFIFYRENRNASWKNSIRHNLSLNKQFNRVEKAEGDRRGWWVCVDPPAKKPRILKGSPVRVNPIYEHLYQSGKNSQESRHTENNVSSDKNQEIPPQTAPPSNSVDPFLSEINEEGNDLTEREIRDLNLFESYDLNSSFRDVYNQIFEKPTSPNEKKKAAQIDWLKISLEAAGLDYHDEQELERVDTDKLKGSFKEEEQKKEICLQITFTMASQQNATVNPLLRGLIVVVSHSSSDSGLSNTMQPIQGNDSDEEYDWDRLL</sequence>
<protein>
    <recommendedName>
        <fullName evidence="8">Forkhead box protein pes-1</fullName>
    </recommendedName>
    <alternativeName>
        <fullName evidence="9">Pattern expression site 1</fullName>
    </alternativeName>
</protein>
<dbReference type="Proteomes" id="UP000008281">
    <property type="component" value="Unassembled WGS sequence"/>
</dbReference>
<proteinExistence type="predicted"/>
<evidence type="ECO:0000313" key="14">
    <source>
        <dbReference type="Proteomes" id="UP000008281"/>
    </source>
</evidence>
<feature type="region of interest" description="Disordered" evidence="11">
    <location>
        <begin position="172"/>
        <end position="211"/>
    </location>
</feature>
<accession>E3LRB3</accession>
<evidence type="ECO:0000256" key="11">
    <source>
        <dbReference type="SAM" id="MobiDB-lite"/>
    </source>
</evidence>
<dbReference type="InterPro" id="IPR001766">
    <property type="entry name" value="Fork_head_dom"/>
</dbReference>
<dbReference type="GO" id="GO:0005634">
    <property type="term" value="C:nucleus"/>
    <property type="evidence" value="ECO:0007669"/>
    <property type="project" value="UniProtKB-SubCell"/>
</dbReference>
<dbReference type="PANTHER" id="PTHR11829:SF341">
    <property type="entry name" value="FORK-HEAD DOMAIN-CONTAINING PROTEIN"/>
    <property type="match status" value="1"/>
</dbReference>
<reference evidence="13" key="1">
    <citation type="submission" date="2007-07" db="EMBL/GenBank/DDBJ databases">
        <title>PCAP assembly of the Caenorhabditis remanei genome.</title>
        <authorList>
            <consortium name="The Caenorhabditis remanei Sequencing Consortium"/>
            <person name="Wilson R.K."/>
        </authorList>
    </citation>
    <scope>NUCLEOTIDE SEQUENCE [LARGE SCALE GENOMIC DNA]</scope>
    <source>
        <strain evidence="13">PB4641</strain>
    </source>
</reference>
<dbReference type="EMBL" id="DS268413">
    <property type="protein sequence ID" value="EFP07389.1"/>
    <property type="molecule type" value="Genomic_DNA"/>
</dbReference>
<dbReference type="GO" id="GO:0000978">
    <property type="term" value="F:RNA polymerase II cis-regulatory region sequence-specific DNA binding"/>
    <property type="evidence" value="ECO:0007669"/>
    <property type="project" value="TreeGrafter"/>
</dbReference>
<dbReference type="FunFam" id="1.10.10.10:FF:000946">
    <property type="entry name" value="ForKHead transcription factor family"/>
    <property type="match status" value="1"/>
</dbReference>
<dbReference type="HOGENOM" id="CLU_765584_0_0_1"/>
<dbReference type="PRINTS" id="PR00053">
    <property type="entry name" value="FORKHEAD"/>
</dbReference>
<comment type="function">
    <text evidence="7">Transcription factor. Plays a role in embryogenesis and later development, perhaps acting redundantly with forkhead protein fkh-2.</text>
</comment>
<dbReference type="OrthoDB" id="5830876at2759"/>